<keyword evidence="3" id="KW-1185">Reference proteome</keyword>
<reference evidence="2 3" key="1">
    <citation type="submission" date="2019-03" db="EMBL/GenBank/DDBJ databases">
        <title>Genomic Encyclopedia of Archaeal and Bacterial Type Strains, Phase II (KMG-II): from individual species to whole genera.</title>
        <authorList>
            <person name="Goeker M."/>
        </authorList>
    </citation>
    <scope>NUCLEOTIDE SEQUENCE [LARGE SCALE GENOMIC DNA]</scope>
    <source>
        <strain evidence="2 3">DSM 24323</strain>
    </source>
</reference>
<protein>
    <recommendedName>
        <fullName evidence="4">Glycosyltransferase</fullName>
    </recommendedName>
</protein>
<dbReference type="AlphaFoldDB" id="A0A4R7J8T7"/>
<dbReference type="Proteomes" id="UP000295371">
    <property type="component" value="Unassembled WGS sequence"/>
</dbReference>
<dbReference type="EMBL" id="SOAW01000001">
    <property type="protein sequence ID" value="TDT33694.1"/>
    <property type="molecule type" value="Genomic_DNA"/>
</dbReference>
<evidence type="ECO:0000256" key="1">
    <source>
        <dbReference type="SAM" id="MobiDB-lite"/>
    </source>
</evidence>
<feature type="compositionally biased region" description="Basic and acidic residues" evidence="1">
    <location>
        <begin position="178"/>
        <end position="188"/>
    </location>
</feature>
<accession>A0A4R7J8T7</accession>
<dbReference type="OrthoDB" id="9809594at2"/>
<name>A0A4R7J8T7_9ACTN</name>
<dbReference type="RefSeq" id="WP_133754161.1">
    <property type="nucleotide sequence ID" value="NZ_CP171129.1"/>
</dbReference>
<dbReference type="Gene3D" id="3.40.50.2000">
    <property type="entry name" value="Glycogen Phosphorylase B"/>
    <property type="match status" value="1"/>
</dbReference>
<gene>
    <name evidence="2" type="ORF">CLV29_1321</name>
</gene>
<proteinExistence type="predicted"/>
<evidence type="ECO:0000313" key="2">
    <source>
        <dbReference type="EMBL" id="TDT33694.1"/>
    </source>
</evidence>
<feature type="region of interest" description="Disordered" evidence="1">
    <location>
        <begin position="175"/>
        <end position="212"/>
    </location>
</feature>
<evidence type="ECO:0000313" key="3">
    <source>
        <dbReference type="Proteomes" id="UP000295371"/>
    </source>
</evidence>
<sequence length="355" mass="37632">MIGYYIHHHGNGHLNRARAIVSAIVAEHPGLDVTIFSTLPPAGFGRWHPLPADDEPGIDRQAATAGGQWHWAPQDSAGHRRRMAVIAQWVADHPGAVLISDVSAEVAVLGRLLGARVVVIAQPGDRTDRPHDQAYGSADLIIAPWPRALYEPDWLSVHNPKVHWVGGISGLDPVTGHGRRDTADRQDVPGHGAGVDHGGSGDRGARRQLSGQRPVAAWLPGTEGGWSDAELDRARAATPGWEWIRGRGLGACELSALLTQAQLAVGISGLGTVADLALLSVPAILRPAPRPFDEQAVTAGVLADHALATIVTEPVTDWAAVVRRTIDRPDRWSLWQAAGAPQRAAASITGLLGGR</sequence>
<organism evidence="2 3">
    <name type="scientific">Naumannella halotolerans</name>
    <dbReference type="NCBI Taxonomy" id="993414"/>
    <lineage>
        <taxon>Bacteria</taxon>
        <taxon>Bacillati</taxon>
        <taxon>Actinomycetota</taxon>
        <taxon>Actinomycetes</taxon>
        <taxon>Propionibacteriales</taxon>
        <taxon>Propionibacteriaceae</taxon>
        <taxon>Naumannella</taxon>
    </lineage>
</organism>
<comment type="caution">
    <text evidence="2">The sequence shown here is derived from an EMBL/GenBank/DDBJ whole genome shotgun (WGS) entry which is preliminary data.</text>
</comment>
<dbReference type="SUPFAM" id="SSF53756">
    <property type="entry name" value="UDP-Glycosyltransferase/glycogen phosphorylase"/>
    <property type="match status" value="1"/>
</dbReference>
<evidence type="ECO:0008006" key="4">
    <source>
        <dbReference type="Google" id="ProtNLM"/>
    </source>
</evidence>